<organism evidence="1 2">
    <name type="scientific">Plakobranchus ocellatus</name>
    <dbReference type="NCBI Taxonomy" id="259542"/>
    <lineage>
        <taxon>Eukaryota</taxon>
        <taxon>Metazoa</taxon>
        <taxon>Spiralia</taxon>
        <taxon>Lophotrochozoa</taxon>
        <taxon>Mollusca</taxon>
        <taxon>Gastropoda</taxon>
        <taxon>Heterobranchia</taxon>
        <taxon>Euthyneura</taxon>
        <taxon>Panpulmonata</taxon>
        <taxon>Sacoglossa</taxon>
        <taxon>Placobranchoidea</taxon>
        <taxon>Plakobranchidae</taxon>
        <taxon>Plakobranchus</taxon>
    </lineage>
</organism>
<reference evidence="1 2" key="1">
    <citation type="journal article" date="2021" name="Elife">
        <title>Chloroplast acquisition without the gene transfer in kleptoplastic sea slugs, Plakobranchus ocellatus.</title>
        <authorList>
            <person name="Maeda T."/>
            <person name="Takahashi S."/>
            <person name="Yoshida T."/>
            <person name="Shimamura S."/>
            <person name="Takaki Y."/>
            <person name="Nagai Y."/>
            <person name="Toyoda A."/>
            <person name="Suzuki Y."/>
            <person name="Arimoto A."/>
            <person name="Ishii H."/>
            <person name="Satoh N."/>
            <person name="Nishiyama T."/>
            <person name="Hasebe M."/>
            <person name="Maruyama T."/>
            <person name="Minagawa J."/>
            <person name="Obokata J."/>
            <person name="Shigenobu S."/>
        </authorList>
    </citation>
    <scope>NUCLEOTIDE SEQUENCE [LARGE SCALE GENOMIC DNA]</scope>
</reference>
<keyword evidence="2" id="KW-1185">Reference proteome</keyword>
<sequence>MGGKQSRTQRNGLQQRNQCVYIHDKGRALLMTGQGLARASKGNLELDKWPVFAEHEEVEGARQLSSMMDGREAPRKRA</sequence>
<dbReference type="EMBL" id="BLXT01007504">
    <property type="protein sequence ID" value="GFO39680.1"/>
    <property type="molecule type" value="Genomic_DNA"/>
</dbReference>
<accession>A0AAV4D6H6</accession>
<dbReference type="AlphaFoldDB" id="A0AAV4D6H6"/>
<dbReference type="Proteomes" id="UP000735302">
    <property type="component" value="Unassembled WGS sequence"/>
</dbReference>
<protein>
    <submittedName>
        <fullName evidence="1">Uncharacterized protein</fullName>
    </submittedName>
</protein>
<proteinExistence type="predicted"/>
<evidence type="ECO:0000313" key="2">
    <source>
        <dbReference type="Proteomes" id="UP000735302"/>
    </source>
</evidence>
<gene>
    <name evidence="1" type="ORF">PoB_006618500</name>
</gene>
<evidence type="ECO:0000313" key="1">
    <source>
        <dbReference type="EMBL" id="GFO39680.1"/>
    </source>
</evidence>
<comment type="caution">
    <text evidence="1">The sequence shown here is derived from an EMBL/GenBank/DDBJ whole genome shotgun (WGS) entry which is preliminary data.</text>
</comment>
<name>A0AAV4D6H6_9GAST</name>